<proteinExistence type="predicted"/>
<name>A0A240UD91_9BURK</name>
<evidence type="ECO:0000256" key="1">
    <source>
        <dbReference type="SAM" id="MobiDB-lite"/>
    </source>
</evidence>
<sequence length="427" mass="45365">MNARYDDWAANIDADMAKYGTPTPLPPLRTELDGVVLKCAADLTPSPVRWLWQYWLALGKLHILAGAPGQGKTTLALAMAATVTMGGRWPDGSIATAGNVLIWSGEDDPADTLLPRLLAAGADRAKCFFIEGARRDGEVVPFDPARDLGQLLAAIEKIGGIKLLVIDPIVSAVTGDSHKNTEVRRAMQPVVDLAAACGCAVLGITHFAKGGQGTDPAQRVVGSVAFTAVARMVMVAAKVKGNGETKDTRILARAKSSIGPESGGFHYFLEQSEPLPGIEASHIAWGDAVEGTARELLTDPEDDPAESEDASDACELLRAELDAVYWTNSEQATQPLKSAGFSKKQIWQASKKLGVCRKKDGMKGGWLWRLPGTAGTRPEDSKPEDSTEDSEGSSLRNGESSESSGVLESSRTQEITGHAWGSDSDPF</sequence>
<evidence type="ECO:0000313" key="3">
    <source>
        <dbReference type="Proteomes" id="UP000194440"/>
    </source>
</evidence>
<feature type="compositionally biased region" description="Low complexity" evidence="1">
    <location>
        <begin position="392"/>
        <end position="410"/>
    </location>
</feature>
<dbReference type="Proteomes" id="UP000194440">
    <property type="component" value="Chromosome"/>
</dbReference>
<organism evidence="2 3">
    <name type="scientific">Acidovorax carolinensis</name>
    <dbReference type="NCBI Taxonomy" id="553814"/>
    <lineage>
        <taxon>Bacteria</taxon>
        <taxon>Pseudomonadati</taxon>
        <taxon>Pseudomonadota</taxon>
        <taxon>Betaproteobacteria</taxon>
        <taxon>Burkholderiales</taxon>
        <taxon>Comamonadaceae</taxon>
        <taxon>Acidovorax</taxon>
    </lineage>
</organism>
<protein>
    <submittedName>
        <fullName evidence="2">AAA family ATPase</fullName>
    </submittedName>
</protein>
<dbReference type="Pfam" id="PF13481">
    <property type="entry name" value="AAA_25"/>
    <property type="match status" value="1"/>
</dbReference>
<dbReference type="KEGG" id="acip:CBP36_11990"/>
<evidence type="ECO:0000313" key="2">
    <source>
        <dbReference type="EMBL" id="ART59464.1"/>
    </source>
</evidence>
<gene>
    <name evidence="2" type="ORF">CBP36_11990</name>
</gene>
<accession>A0A240UD91</accession>
<dbReference type="AlphaFoldDB" id="A0A240UD91"/>
<dbReference type="EMBL" id="CP021366">
    <property type="protein sequence ID" value="ART59464.1"/>
    <property type="molecule type" value="Genomic_DNA"/>
</dbReference>
<dbReference type="Gene3D" id="3.40.50.300">
    <property type="entry name" value="P-loop containing nucleotide triphosphate hydrolases"/>
    <property type="match status" value="1"/>
</dbReference>
<dbReference type="OrthoDB" id="8905164at2"/>
<reference evidence="2" key="1">
    <citation type="submission" date="2017-05" db="EMBL/GenBank/DDBJ databases">
        <title>Polyphasic characterization of four soil-derived phenanthrene-degrading Acidovorax strains and proposal of Acidovorax phenanthrenivorans sp. nov.</title>
        <authorList>
            <person name="Singleton D."/>
            <person name="Lee J."/>
            <person name="Dickey A.N."/>
            <person name="Stroud A."/>
            <person name="Scholl E.H."/>
            <person name="Wright F.A."/>
            <person name="Aitken M.D."/>
        </authorList>
    </citation>
    <scope>NUCLEOTIDE SEQUENCE</scope>
    <source>
        <strain evidence="2">P4</strain>
    </source>
</reference>
<feature type="region of interest" description="Disordered" evidence="1">
    <location>
        <begin position="366"/>
        <end position="427"/>
    </location>
</feature>
<keyword evidence="3" id="KW-1185">Reference proteome</keyword>
<dbReference type="InterPro" id="IPR027417">
    <property type="entry name" value="P-loop_NTPase"/>
</dbReference>
<dbReference type="SUPFAM" id="SSF52540">
    <property type="entry name" value="P-loop containing nucleoside triphosphate hydrolases"/>
    <property type="match status" value="1"/>
</dbReference>